<gene>
    <name evidence="1" type="ORF">DPMN_132767</name>
</gene>
<dbReference type="AlphaFoldDB" id="A0A9D4FXB4"/>
<reference evidence="1" key="1">
    <citation type="journal article" date="2019" name="bioRxiv">
        <title>The Genome of the Zebra Mussel, Dreissena polymorpha: A Resource for Invasive Species Research.</title>
        <authorList>
            <person name="McCartney M.A."/>
            <person name="Auch B."/>
            <person name="Kono T."/>
            <person name="Mallez S."/>
            <person name="Zhang Y."/>
            <person name="Obille A."/>
            <person name="Becker A."/>
            <person name="Abrahante J.E."/>
            <person name="Garbe J."/>
            <person name="Badalamenti J.P."/>
            <person name="Herman A."/>
            <person name="Mangelson H."/>
            <person name="Liachko I."/>
            <person name="Sullivan S."/>
            <person name="Sone E.D."/>
            <person name="Koren S."/>
            <person name="Silverstein K.A.T."/>
            <person name="Beckman K.B."/>
            <person name="Gohl D.M."/>
        </authorList>
    </citation>
    <scope>NUCLEOTIDE SEQUENCE</scope>
    <source>
        <strain evidence="1">Duluth1</strain>
        <tissue evidence="1">Whole animal</tissue>
    </source>
</reference>
<name>A0A9D4FXB4_DREPO</name>
<dbReference type="EMBL" id="JAIWYP010000006">
    <property type="protein sequence ID" value="KAH3804480.1"/>
    <property type="molecule type" value="Genomic_DNA"/>
</dbReference>
<protein>
    <submittedName>
        <fullName evidence="1">Uncharacterized protein</fullName>
    </submittedName>
</protein>
<keyword evidence="2" id="KW-1185">Reference proteome</keyword>
<accession>A0A9D4FXB4</accession>
<evidence type="ECO:0000313" key="2">
    <source>
        <dbReference type="Proteomes" id="UP000828390"/>
    </source>
</evidence>
<comment type="caution">
    <text evidence="1">The sequence shown here is derived from an EMBL/GenBank/DDBJ whole genome shotgun (WGS) entry which is preliminary data.</text>
</comment>
<organism evidence="1 2">
    <name type="scientific">Dreissena polymorpha</name>
    <name type="common">Zebra mussel</name>
    <name type="synonym">Mytilus polymorpha</name>
    <dbReference type="NCBI Taxonomy" id="45954"/>
    <lineage>
        <taxon>Eukaryota</taxon>
        <taxon>Metazoa</taxon>
        <taxon>Spiralia</taxon>
        <taxon>Lophotrochozoa</taxon>
        <taxon>Mollusca</taxon>
        <taxon>Bivalvia</taxon>
        <taxon>Autobranchia</taxon>
        <taxon>Heteroconchia</taxon>
        <taxon>Euheterodonta</taxon>
        <taxon>Imparidentia</taxon>
        <taxon>Neoheterodontei</taxon>
        <taxon>Myida</taxon>
        <taxon>Dreissenoidea</taxon>
        <taxon>Dreissenidae</taxon>
        <taxon>Dreissena</taxon>
    </lineage>
</organism>
<evidence type="ECO:0000313" key="1">
    <source>
        <dbReference type="EMBL" id="KAH3804480.1"/>
    </source>
</evidence>
<reference evidence="1" key="2">
    <citation type="submission" date="2020-11" db="EMBL/GenBank/DDBJ databases">
        <authorList>
            <person name="McCartney M.A."/>
            <person name="Auch B."/>
            <person name="Kono T."/>
            <person name="Mallez S."/>
            <person name="Becker A."/>
            <person name="Gohl D.M."/>
            <person name="Silverstein K.A.T."/>
            <person name="Koren S."/>
            <person name="Bechman K.B."/>
            <person name="Herman A."/>
            <person name="Abrahante J.E."/>
            <person name="Garbe J."/>
        </authorList>
    </citation>
    <scope>NUCLEOTIDE SEQUENCE</scope>
    <source>
        <strain evidence="1">Duluth1</strain>
        <tissue evidence="1">Whole animal</tissue>
    </source>
</reference>
<proteinExistence type="predicted"/>
<dbReference type="Proteomes" id="UP000828390">
    <property type="component" value="Unassembled WGS sequence"/>
</dbReference>
<sequence>MMVVASDVSPLQRRASPIQLPQPSRVSLTTGELVDCLGSLTGKSEIISIKQGNQGCVRNRKKYNNCSFHSIFFTFEGYHSY</sequence>